<evidence type="ECO:0000313" key="1">
    <source>
        <dbReference type="EMBL" id="CAE6865766.1"/>
    </source>
</evidence>
<dbReference type="Proteomes" id="UP000674425">
    <property type="component" value="Unassembled WGS sequence"/>
</dbReference>
<gene>
    <name evidence="1" type="ORF">R69658_07854</name>
</gene>
<organism evidence="1 2">
    <name type="scientific">Paraburkholderia aspalathi</name>
    <dbReference type="NCBI Taxonomy" id="1324617"/>
    <lineage>
        <taxon>Bacteria</taxon>
        <taxon>Pseudomonadati</taxon>
        <taxon>Pseudomonadota</taxon>
        <taxon>Betaproteobacteria</taxon>
        <taxon>Burkholderiales</taxon>
        <taxon>Burkholderiaceae</taxon>
        <taxon>Paraburkholderia</taxon>
    </lineage>
</organism>
<accession>A0ABN7NGP9</accession>
<protein>
    <submittedName>
        <fullName evidence="1">Uncharacterized protein</fullName>
    </submittedName>
</protein>
<name>A0ABN7NGP9_9BURK</name>
<dbReference type="EMBL" id="CAJNAU010000198">
    <property type="protein sequence ID" value="CAE6865766.1"/>
    <property type="molecule type" value="Genomic_DNA"/>
</dbReference>
<sequence length="125" mass="14282">MSIETNGDVLLDDGEYFVRHNVNYPPTAGNGFLMRRCRYALTTPEGAECVGRYELKLDGKWLVDIAAYPDDDNDADCRVIGRFDGRLDAIHALWQHRHAANDDKLSDWIAVFKLNTLARSRRLKN</sequence>
<comment type="caution">
    <text evidence="1">The sequence shown here is derived from an EMBL/GenBank/DDBJ whole genome shotgun (WGS) entry which is preliminary data.</text>
</comment>
<reference evidence="1 2" key="1">
    <citation type="submission" date="2021-02" db="EMBL/GenBank/DDBJ databases">
        <authorList>
            <person name="Vanwijnsberghe S."/>
        </authorList>
    </citation>
    <scope>NUCLEOTIDE SEQUENCE [LARGE SCALE GENOMIC DNA]</scope>
    <source>
        <strain evidence="1 2">R-69658</strain>
    </source>
</reference>
<proteinExistence type="predicted"/>
<evidence type="ECO:0000313" key="2">
    <source>
        <dbReference type="Proteomes" id="UP000674425"/>
    </source>
</evidence>
<keyword evidence="2" id="KW-1185">Reference proteome</keyword>
<dbReference type="RefSeq" id="WP_200676466.1">
    <property type="nucleotide sequence ID" value="NZ_CAJNAU010000198.1"/>
</dbReference>